<protein>
    <submittedName>
        <fullName evidence="3">Transposase, IS4 family</fullName>
    </submittedName>
</protein>
<dbReference type="Pfam" id="PF13340">
    <property type="entry name" value="DUF4096"/>
    <property type="match status" value="1"/>
</dbReference>
<dbReference type="NCBIfam" id="NF033580">
    <property type="entry name" value="transpos_IS5_3"/>
    <property type="match status" value="1"/>
</dbReference>
<dbReference type="Pfam" id="PF01609">
    <property type="entry name" value="DDE_Tnp_1"/>
    <property type="match status" value="1"/>
</dbReference>
<dbReference type="GO" id="GO:0003677">
    <property type="term" value="F:DNA binding"/>
    <property type="evidence" value="ECO:0007669"/>
    <property type="project" value="InterPro"/>
</dbReference>
<keyword evidence="4" id="KW-1185">Reference proteome</keyword>
<dbReference type="AlphaFoldDB" id="A0A1M5EZK5"/>
<dbReference type="PANTHER" id="PTHR30007:SF1">
    <property type="entry name" value="BLR1914 PROTEIN"/>
    <property type="match status" value="1"/>
</dbReference>
<dbReference type="STRING" id="1121942.SAMN02745148_03675"/>
<organism evidence="3 4">
    <name type="scientific">Modicisalibacter ilicicola DSM 19980</name>
    <dbReference type="NCBI Taxonomy" id="1121942"/>
    <lineage>
        <taxon>Bacteria</taxon>
        <taxon>Pseudomonadati</taxon>
        <taxon>Pseudomonadota</taxon>
        <taxon>Gammaproteobacteria</taxon>
        <taxon>Oceanospirillales</taxon>
        <taxon>Halomonadaceae</taxon>
        <taxon>Modicisalibacter</taxon>
    </lineage>
</organism>
<evidence type="ECO:0000259" key="1">
    <source>
        <dbReference type="Pfam" id="PF01609"/>
    </source>
</evidence>
<gene>
    <name evidence="3" type="ORF">SAMN02745148_03675</name>
</gene>
<dbReference type="OrthoDB" id="1551210at2"/>
<dbReference type="GO" id="GO:0004803">
    <property type="term" value="F:transposase activity"/>
    <property type="evidence" value="ECO:0007669"/>
    <property type="project" value="InterPro"/>
</dbReference>
<reference evidence="3 4" key="1">
    <citation type="submission" date="2016-11" db="EMBL/GenBank/DDBJ databases">
        <authorList>
            <person name="Jaros S."/>
            <person name="Januszkiewicz K."/>
            <person name="Wedrychowicz H."/>
        </authorList>
    </citation>
    <scope>NUCLEOTIDE SEQUENCE [LARGE SCALE GENOMIC DNA]</scope>
    <source>
        <strain evidence="3 4">DSM 19980</strain>
    </source>
</reference>
<sequence length="249" mass="28299">MPRLMLSDELWSKLEKILVQQAIYRKPDLRMTVEGILYRMRVGCPWRDLPCAFGYWNSVYKRFNAWSAAGKLLRVFDALIEEPDFEWMFIDGTYVKAHQHSAGAASSQSEAIGKSRAGHTSKIHLAVDAYGLPVAFRLTGGNINDSTEAPGLIAQLPCGEAIVADKGYDSERIREQIKGQGAHPVIPRKRNSLRGNADLDKGLYRYRHLVENAFARLKHYRAVAFRYDKLKRNYESMVAMACGFLWLPM</sequence>
<name>A0A1M5EZK5_9GAMM</name>
<dbReference type="EMBL" id="FQUJ01000028">
    <property type="protein sequence ID" value="SHF84547.1"/>
    <property type="molecule type" value="Genomic_DNA"/>
</dbReference>
<dbReference type="InterPro" id="IPR025161">
    <property type="entry name" value="IS402-like_dom"/>
</dbReference>
<dbReference type="Proteomes" id="UP000184346">
    <property type="component" value="Unassembled WGS sequence"/>
</dbReference>
<accession>A0A1M5EZK5</accession>
<feature type="domain" description="Insertion element IS402-like" evidence="2">
    <location>
        <begin position="6"/>
        <end position="75"/>
    </location>
</feature>
<feature type="domain" description="Transposase IS4-like" evidence="1">
    <location>
        <begin position="89"/>
        <end position="242"/>
    </location>
</feature>
<evidence type="ECO:0000313" key="3">
    <source>
        <dbReference type="EMBL" id="SHF84547.1"/>
    </source>
</evidence>
<dbReference type="PANTHER" id="PTHR30007">
    <property type="entry name" value="PHP DOMAIN PROTEIN"/>
    <property type="match status" value="1"/>
</dbReference>
<evidence type="ECO:0000313" key="4">
    <source>
        <dbReference type="Proteomes" id="UP000184346"/>
    </source>
</evidence>
<dbReference type="InterPro" id="IPR002559">
    <property type="entry name" value="Transposase_11"/>
</dbReference>
<proteinExistence type="predicted"/>
<evidence type="ECO:0000259" key="2">
    <source>
        <dbReference type="Pfam" id="PF13340"/>
    </source>
</evidence>
<dbReference type="GO" id="GO:0006313">
    <property type="term" value="P:DNA transposition"/>
    <property type="evidence" value="ECO:0007669"/>
    <property type="project" value="InterPro"/>
</dbReference>
<dbReference type="RefSeq" id="WP_084671835.1">
    <property type="nucleotide sequence ID" value="NZ_FQUJ01000028.1"/>
</dbReference>